<keyword evidence="6 11" id="KW-0460">Magnesium</keyword>
<reference evidence="13 14" key="1">
    <citation type="submission" date="2017-09" db="EMBL/GenBank/DDBJ databases">
        <title>Bacterial strain isolated from the female urinary microbiota.</title>
        <authorList>
            <person name="Thomas-White K."/>
            <person name="Kumar N."/>
            <person name="Forster S."/>
            <person name="Putonti C."/>
            <person name="Lawley T."/>
            <person name="Wolfe A.J."/>
        </authorList>
    </citation>
    <scope>NUCLEOTIDE SEQUENCE [LARGE SCALE GENOMIC DNA]</scope>
    <source>
        <strain evidence="13 14">UMB0852</strain>
    </source>
</reference>
<comment type="similarity">
    <text evidence="11">Belongs to the IPP isomerase type 2 family.</text>
</comment>
<comment type="caution">
    <text evidence="11">Lacks conserved residue(s) required for the propagation of feature annotation.</text>
</comment>
<dbReference type="GO" id="GO:0070402">
    <property type="term" value="F:NADPH binding"/>
    <property type="evidence" value="ECO:0007669"/>
    <property type="project" value="UniProtKB-UniRule"/>
</dbReference>
<keyword evidence="14" id="KW-1185">Reference proteome</keyword>
<dbReference type="EMBL" id="PNHE01000017">
    <property type="protein sequence ID" value="PMC58326.1"/>
    <property type="molecule type" value="Genomic_DNA"/>
</dbReference>
<comment type="cofactor">
    <cofactor evidence="1 11">
        <name>FMN</name>
        <dbReference type="ChEBI" id="CHEBI:58210"/>
    </cofactor>
</comment>
<dbReference type="CDD" id="cd02811">
    <property type="entry name" value="IDI-2_FMN"/>
    <property type="match status" value="1"/>
</dbReference>
<comment type="cofactor">
    <cofactor evidence="11">
        <name>NADPH</name>
        <dbReference type="ChEBI" id="CHEBI:57783"/>
    </cofactor>
</comment>
<organism evidence="13 14">
    <name type="scientific">Dolosicoccus paucivorans</name>
    <dbReference type="NCBI Taxonomy" id="84521"/>
    <lineage>
        <taxon>Bacteria</taxon>
        <taxon>Bacillati</taxon>
        <taxon>Bacillota</taxon>
        <taxon>Bacilli</taxon>
        <taxon>Lactobacillales</taxon>
        <taxon>Aerococcaceae</taxon>
        <taxon>Dolosicoccus</taxon>
    </lineage>
</organism>
<dbReference type="GO" id="GO:0016491">
    <property type="term" value="F:oxidoreductase activity"/>
    <property type="evidence" value="ECO:0007669"/>
    <property type="project" value="InterPro"/>
</dbReference>
<feature type="domain" description="FMN-dependent dehydrogenase" evidence="12">
    <location>
        <begin position="169"/>
        <end position="334"/>
    </location>
</feature>
<dbReference type="RefSeq" id="WP_102227842.1">
    <property type="nucleotide sequence ID" value="NZ_PNFY01000021.1"/>
</dbReference>
<dbReference type="EC" id="5.3.3.2" evidence="11"/>
<comment type="cofactor">
    <cofactor evidence="11">
        <name>Mg(2+)</name>
        <dbReference type="ChEBI" id="CHEBI:18420"/>
    </cofactor>
</comment>
<feature type="binding site" evidence="11">
    <location>
        <position position="213"/>
    </location>
    <ligand>
        <name>FMN</name>
        <dbReference type="ChEBI" id="CHEBI:58210"/>
    </ligand>
</feature>
<evidence type="ECO:0000256" key="7">
    <source>
        <dbReference type="ARBA" id="ARBA00022857"/>
    </source>
</evidence>
<comment type="subcellular location">
    <subcellularLocation>
        <location evidence="11">Cytoplasm</location>
    </subcellularLocation>
</comment>
<dbReference type="NCBIfam" id="TIGR02151">
    <property type="entry name" value="IPP_isom_2"/>
    <property type="match status" value="1"/>
</dbReference>
<evidence type="ECO:0000256" key="3">
    <source>
        <dbReference type="ARBA" id="ARBA00022630"/>
    </source>
</evidence>
<comment type="subunit">
    <text evidence="10 11">Homooctamer. Dimer of tetramers.</text>
</comment>
<evidence type="ECO:0000256" key="6">
    <source>
        <dbReference type="ARBA" id="ARBA00022842"/>
    </source>
</evidence>
<evidence type="ECO:0000313" key="14">
    <source>
        <dbReference type="Proteomes" id="UP000235682"/>
    </source>
</evidence>
<protein>
    <recommendedName>
        <fullName evidence="11">Isopentenyl-diphosphate delta-isomerase</fullName>
        <shortName evidence="11">IPP isomerase</shortName>
        <ecNumber evidence="11">5.3.3.2</ecNumber>
    </recommendedName>
    <alternativeName>
        <fullName evidence="11">Isopentenyl diphosphate:dimethylallyl diphosphate isomerase</fullName>
    </alternativeName>
    <alternativeName>
        <fullName evidence="11">Isopentenyl pyrophosphate isomerase</fullName>
    </alternativeName>
    <alternativeName>
        <fullName evidence="11">Type 2 isopentenyl diphosphate isomerase</fullName>
        <shortName evidence="11">IDI-2</shortName>
    </alternativeName>
</protein>
<evidence type="ECO:0000256" key="10">
    <source>
        <dbReference type="ARBA" id="ARBA00025810"/>
    </source>
</evidence>
<evidence type="ECO:0000256" key="11">
    <source>
        <dbReference type="HAMAP-Rule" id="MF_00354"/>
    </source>
</evidence>
<sequence>MHQPSINEQRKNDHVAHALEQQTKQTLHPFDDIRFVYHSFSNTTLDEIDLTTTWAGHDHSLPFYINGMTGGSEFTKSINQKLAIVARESGLSMASGSVSIAMKESHAHDSFTIIRKENPDGFVMANLGAHHNLENAKRAVDLLQANALQIHLNIPQEVVMPEGDRDFSMWSKNIEDMVQHLNVPVIVKEVGFGMSRETIERLLSLGVKTIDVSGRGGTNFIMIENNRRDQLDFSDLAYWGQTTPESLLEAYSARSNPSTPSFDLLASGGIRGYLDIIKALSLGAQGVGLSGKFLWMVHEEGVDKTIQWVKQQEEAIRSLMLMLDTPTIQDLDTTQLILQGDLKDWAIARGIDWQALANR</sequence>
<dbReference type="STRING" id="84521.SAMN04487994_10842"/>
<keyword evidence="7 11" id="KW-0521">NADP</keyword>
<dbReference type="GO" id="GO:0004452">
    <property type="term" value="F:isopentenyl-diphosphate delta-isomerase activity"/>
    <property type="evidence" value="ECO:0007669"/>
    <property type="project" value="UniProtKB-UniRule"/>
</dbReference>
<dbReference type="GO" id="GO:0008299">
    <property type="term" value="P:isoprenoid biosynthetic process"/>
    <property type="evidence" value="ECO:0007669"/>
    <property type="project" value="UniProtKB-UniRule"/>
</dbReference>
<keyword evidence="3 11" id="KW-0285">Flavoprotein</keyword>
<feature type="binding site" evidence="11">
    <location>
        <position position="188"/>
    </location>
    <ligand>
        <name>FMN</name>
        <dbReference type="ChEBI" id="CHEBI:58210"/>
    </ligand>
</feature>
<dbReference type="InterPro" id="IPR011179">
    <property type="entry name" value="IPdP_isomerase"/>
</dbReference>
<dbReference type="AlphaFoldDB" id="A0A2N6SMR5"/>
<dbReference type="GO" id="GO:0010181">
    <property type="term" value="F:FMN binding"/>
    <property type="evidence" value="ECO:0007669"/>
    <property type="project" value="UniProtKB-UniRule"/>
</dbReference>
<dbReference type="PIRSF" id="PIRSF003314">
    <property type="entry name" value="IPP_isomerase"/>
    <property type="match status" value="1"/>
</dbReference>
<evidence type="ECO:0000256" key="2">
    <source>
        <dbReference type="ARBA" id="ARBA00022490"/>
    </source>
</evidence>
<feature type="binding site" evidence="11">
    <location>
        <position position="156"/>
    </location>
    <ligand>
        <name>substrate</name>
    </ligand>
</feature>
<comment type="catalytic activity">
    <reaction evidence="11">
        <text>isopentenyl diphosphate = dimethylallyl diphosphate</text>
        <dbReference type="Rhea" id="RHEA:23284"/>
        <dbReference type="ChEBI" id="CHEBI:57623"/>
        <dbReference type="ChEBI" id="CHEBI:128769"/>
        <dbReference type="EC" id="5.3.3.2"/>
    </reaction>
</comment>
<dbReference type="InterPro" id="IPR000262">
    <property type="entry name" value="FMN-dep_DH"/>
</dbReference>
<keyword evidence="4 11" id="KW-0288">FMN</keyword>
<dbReference type="Pfam" id="PF01070">
    <property type="entry name" value="FMN_dh"/>
    <property type="match status" value="1"/>
</dbReference>
<dbReference type="OrthoDB" id="9795032at2"/>
<evidence type="ECO:0000313" key="13">
    <source>
        <dbReference type="EMBL" id="PMC58326.1"/>
    </source>
</evidence>
<feature type="binding site" evidence="11">
    <location>
        <begin position="67"/>
        <end position="69"/>
    </location>
    <ligand>
        <name>FMN</name>
        <dbReference type="ChEBI" id="CHEBI:58210"/>
    </ligand>
</feature>
<dbReference type="Proteomes" id="UP000235682">
    <property type="component" value="Unassembled WGS sequence"/>
</dbReference>
<accession>A0A2N6SMR5</accession>
<dbReference type="GO" id="GO:0000287">
    <property type="term" value="F:magnesium ion binding"/>
    <property type="evidence" value="ECO:0007669"/>
    <property type="project" value="UniProtKB-UniRule"/>
</dbReference>
<dbReference type="Gene3D" id="3.20.20.70">
    <property type="entry name" value="Aldolase class I"/>
    <property type="match status" value="1"/>
</dbReference>
<feature type="binding site" evidence="11">
    <location>
        <begin position="269"/>
        <end position="271"/>
    </location>
    <ligand>
        <name>FMN</name>
        <dbReference type="ChEBI" id="CHEBI:58210"/>
    </ligand>
</feature>
<dbReference type="SUPFAM" id="SSF51395">
    <property type="entry name" value="FMN-linked oxidoreductases"/>
    <property type="match status" value="1"/>
</dbReference>
<keyword evidence="9 11" id="KW-0413">Isomerase</keyword>
<keyword evidence="5 11" id="KW-0479">Metal-binding</keyword>
<feature type="binding site" evidence="11">
    <location>
        <position position="97"/>
    </location>
    <ligand>
        <name>FMN</name>
        <dbReference type="ChEBI" id="CHEBI:58210"/>
    </ligand>
</feature>
<evidence type="ECO:0000259" key="12">
    <source>
        <dbReference type="Pfam" id="PF01070"/>
    </source>
</evidence>
<feature type="binding site" evidence="11">
    <location>
        <begin position="290"/>
        <end position="291"/>
    </location>
    <ligand>
        <name>FMN</name>
        <dbReference type="ChEBI" id="CHEBI:58210"/>
    </ligand>
</feature>
<dbReference type="HAMAP" id="MF_00354">
    <property type="entry name" value="Idi_2"/>
    <property type="match status" value="1"/>
</dbReference>
<evidence type="ECO:0000256" key="5">
    <source>
        <dbReference type="ARBA" id="ARBA00022723"/>
    </source>
</evidence>
<evidence type="ECO:0000256" key="9">
    <source>
        <dbReference type="ARBA" id="ARBA00023235"/>
    </source>
</evidence>
<dbReference type="PANTHER" id="PTHR43665">
    <property type="entry name" value="ISOPENTENYL-DIPHOSPHATE DELTA-ISOMERASE"/>
    <property type="match status" value="1"/>
</dbReference>
<comment type="caution">
    <text evidence="13">The sequence shown here is derived from an EMBL/GenBank/DDBJ whole genome shotgun (WGS) entry which is preliminary data.</text>
</comment>
<dbReference type="PANTHER" id="PTHR43665:SF1">
    <property type="entry name" value="ISOPENTENYL-DIPHOSPHATE DELTA-ISOMERASE"/>
    <property type="match status" value="1"/>
</dbReference>
<comment type="function">
    <text evidence="11">Involved in the biosynthesis of isoprenoids. Catalyzes the 1,3-allylic rearrangement of the homoallylic substrate isopentenyl (IPP) to its allylic isomer, dimethylallyl diphosphate (DMAPP).</text>
</comment>
<keyword evidence="8 11" id="KW-0414">Isoprene biosynthesis</keyword>
<feature type="binding site" evidence="11">
    <location>
        <position position="218"/>
    </location>
    <ligand>
        <name>FMN</name>
        <dbReference type="ChEBI" id="CHEBI:58210"/>
    </ligand>
</feature>
<evidence type="ECO:0000256" key="8">
    <source>
        <dbReference type="ARBA" id="ARBA00023229"/>
    </source>
</evidence>
<name>A0A2N6SMR5_9LACT</name>
<feature type="binding site" evidence="11">
    <location>
        <position position="126"/>
    </location>
    <ligand>
        <name>FMN</name>
        <dbReference type="ChEBI" id="CHEBI:58210"/>
    </ligand>
</feature>
<feature type="binding site" evidence="11">
    <location>
        <begin position="10"/>
        <end position="11"/>
    </location>
    <ligand>
        <name>substrate</name>
    </ligand>
</feature>
<evidence type="ECO:0000256" key="1">
    <source>
        <dbReference type="ARBA" id="ARBA00001917"/>
    </source>
</evidence>
<evidence type="ECO:0000256" key="4">
    <source>
        <dbReference type="ARBA" id="ARBA00022643"/>
    </source>
</evidence>
<keyword evidence="2 11" id="KW-0963">Cytoplasm</keyword>
<dbReference type="GO" id="GO:0005737">
    <property type="term" value="C:cytoplasm"/>
    <property type="evidence" value="ECO:0007669"/>
    <property type="project" value="UniProtKB-SubCell"/>
</dbReference>
<proteinExistence type="inferred from homology"/>
<feature type="binding site" evidence="11">
    <location>
        <position position="157"/>
    </location>
    <ligand>
        <name>Mg(2+)</name>
        <dbReference type="ChEBI" id="CHEBI:18420"/>
    </ligand>
</feature>
<gene>
    <name evidence="11" type="primary">fni</name>
    <name evidence="13" type="ORF">CJ205_04930</name>
</gene>
<dbReference type="InterPro" id="IPR013785">
    <property type="entry name" value="Aldolase_TIM"/>
</dbReference>